<dbReference type="GO" id="GO:0006352">
    <property type="term" value="P:DNA-templated transcription initiation"/>
    <property type="evidence" value="ECO:0007669"/>
    <property type="project" value="InterPro"/>
</dbReference>
<reference evidence="7 8" key="1">
    <citation type="submission" date="2016-10" db="EMBL/GenBank/DDBJ databases">
        <authorList>
            <person name="de Groot N.N."/>
        </authorList>
    </citation>
    <scope>NUCLEOTIDE SEQUENCE [LARGE SCALE GENOMIC DNA]</scope>
    <source>
        <strain evidence="7 8">CGMCC 1.10449</strain>
    </source>
</reference>
<protein>
    <submittedName>
        <fullName evidence="7">RNA polymerase sigma-70 factor, ECF subfamily</fullName>
    </submittedName>
</protein>
<dbReference type="Proteomes" id="UP000199444">
    <property type="component" value="Unassembled WGS sequence"/>
</dbReference>
<dbReference type="PANTHER" id="PTHR43133:SF51">
    <property type="entry name" value="RNA POLYMERASE SIGMA FACTOR"/>
    <property type="match status" value="1"/>
</dbReference>
<evidence type="ECO:0000256" key="3">
    <source>
        <dbReference type="ARBA" id="ARBA00023082"/>
    </source>
</evidence>
<keyword evidence="2" id="KW-0805">Transcription regulation</keyword>
<evidence type="ECO:0000256" key="4">
    <source>
        <dbReference type="ARBA" id="ARBA00023163"/>
    </source>
</evidence>
<dbReference type="SUPFAM" id="SSF88946">
    <property type="entry name" value="Sigma2 domain of RNA polymerase sigma factors"/>
    <property type="match status" value="1"/>
</dbReference>
<evidence type="ECO:0000256" key="2">
    <source>
        <dbReference type="ARBA" id="ARBA00023015"/>
    </source>
</evidence>
<feature type="domain" description="RNA polymerase sigma-70 region 2" evidence="5">
    <location>
        <begin position="30"/>
        <end position="97"/>
    </location>
</feature>
<sequence length="184" mass="21642">MKGVYKSLNENESKLIKKIKKGDHEAFKCLYEKHADYALRTAYSITKNRSDASDIVQETFIKIYRNIETFDVKRPFKPWFYQILINESRSYLSKRSKQAINIESDRLLDQLNRNAEKDRQFDELELGLDELDDKDRTILTLKYLNGFTEKEIAKMLGANVNTIKSRLYKGRQRLKVAMGGMKDE</sequence>
<comment type="similarity">
    <text evidence="1">Belongs to the sigma-70 factor family. ECF subfamily.</text>
</comment>
<dbReference type="Pfam" id="PF08281">
    <property type="entry name" value="Sigma70_r4_2"/>
    <property type="match status" value="1"/>
</dbReference>
<dbReference type="InterPro" id="IPR013325">
    <property type="entry name" value="RNA_pol_sigma_r2"/>
</dbReference>
<dbReference type="InterPro" id="IPR013324">
    <property type="entry name" value="RNA_pol_sigma_r3/r4-like"/>
</dbReference>
<dbReference type="PANTHER" id="PTHR43133">
    <property type="entry name" value="RNA POLYMERASE ECF-TYPE SIGMA FACTO"/>
    <property type="match status" value="1"/>
</dbReference>
<keyword evidence="8" id="KW-1185">Reference proteome</keyword>
<dbReference type="Gene3D" id="1.10.10.10">
    <property type="entry name" value="Winged helix-like DNA-binding domain superfamily/Winged helix DNA-binding domain"/>
    <property type="match status" value="1"/>
</dbReference>
<dbReference type="AlphaFoldDB" id="A0A1H0ZQR5"/>
<evidence type="ECO:0000256" key="1">
    <source>
        <dbReference type="ARBA" id="ARBA00010641"/>
    </source>
</evidence>
<dbReference type="InterPro" id="IPR039425">
    <property type="entry name" value="RNA_pol_sigma-70-like"/>
</dbReference>
<evidence type="ECO:0000313" key="7">
    <source>
        <dbReference type="EMBL" id="SDQ29815.1"/>
    </source>
</evidence>
<dbReference type="InterPro" id="IPR013249">
    <property type="entry name" value="RNA_pol_sigma70_r4_t2"/>
</dbReference>
<dbReference type="STRING" id="553311.SAMN05216231_1378"/>
<dbReference type="GO" id="GO:0016987">
    <property type="term" value="F:sigma factor activity"/>
    <property type="evidence" value="ECO:0007669"/>
    <property type="project" value="UniProtKB-KW"/>
</dbReference>
<dbReference type="InterPro" id="IPR036388">
    <property type="entry name" value="WH-like_DNA-bd_sf"/>
</dbReference>
<organism evidence="7 8">
    <name type="scientific">Virgibacillus salinus</name>
    <dbReference type="NCBI Taxonomy" id="553311"/>
    <lineage>
        <taxon>Bacteria</taxon>
        <taxon>Bacillati</taxon>
        <taxon>Bacillota</taxon>
        <taxon>Bacilli</taxon>
        <taxon>Bacillales</taxon>
        <taxon>Bacillaceae</taxon>
        <taxon>Virgibacillus</taxon>
    </lineage>
</organism>
<proteinExistence type="inferred from homology"/>
<gene>
    <name evidence="7" type="ORF">SAMN05216231_1378</name>
</gene>
<dbReference type="NCBIfam" id="TIGR02937">
    <property type="entry name" value="sigma70-ECF"/>
    <property type="match status" value="1"/>
</dbReference>
<dbReference type="Pfam" id="PF04542">
    <property type="entry name" value="Sigma70_r2"/>
    <property type="match status" value="1"/>
</dbReference>
<evidence type="ECO:0000259" key="5">
    <source>
        <dbReference type="Pfam" id="PF04542"/>
    </source>
</evidence>
<dbReference type="InterPro" id="IPR007627">
    <property type="entry name" value="RNA_pol_sigma70_r2"/>
</dbReference>
<keyword evidence="3" id="KW-0731">Sigma factor</keyword>
<evidence type="ECO:0000259" key="6">
    <source>
        <dbReference type="Pfam" id="PF08281"/>
    </source>
</evidence>
<feature type="domain" description="RNA polymerase sigma factor 70 region 4 type 2" evidence="6">
    <location>
        <begin position="123"/>
        <end position="174"/>
    </location>
</feature>
<dbReference type="Gene3D" id="1.10.1740.10">
    <property type="match status" value="1"/>
</dbReference>
<keyword evidence="4" id="KW-0804">Transcription</keyword>
<dbReference type="EMBL" id="FNKD01000001">
    <property type="protein sequence ID" value="SDQ29815.1"/>
    <property type="molecule type" value="Genomic_DNA"/>
</dbReference>
<dbReference type="SUPFAM" id="SSF88659">
    <property type="entry name" value="Sigma3 and sigma4 domains of RNA polymerase sigma factors"/>
    <property type="match status" value="1"/>
</dbReference>
<evidence type="ECO:0000313" key="8">
    <source>
        <dbReference type="Proteomes" id="UP000199444"/>
    </source>
</evidence>
<dbReference type="InterPro" id="IPR014284">
    <property type="entry name" value="RNA_pol_sigma-70_dom"/>
</dbReference>
<dbReference type="CDD" id="cd06171">
    <property type="entry name" value="Sigma70_r4"/>
    <property type="match status" value="1"/>
</dbReference>
<name>A0A1H0ZQR5_9BACI</name>
<dbReference type="GO" id="GO:0003677">
    <property type="term" value="F:DNA binding"/>
    <property type="evidence" value="ECO:0007669"/>
    <property type="project" value="InterPro"/>
</dbReference>
<accession>A0A1H0ZQR5</accession>